<evidence type="ECO:0008006" key="6">
    <source>
        <dbReference type="Google" id="ProtNLM"/>
    </source>
</evidence>
<gene>
    <name evidence="2" type="ORF">BBI17_002154</name>
    <name evidence="3" type="ORF">BBO99_00002312</name>
</gene>
<dbReference type="PANTHER" id="PTHR23084:SF263">
    <property type="entry name" value="MORN REPEAT-CONTAINING PROTEIN 1"/>
    <property type="match status" value="1"/>
</dbReference>
<dbReference type="EMBL" id="MAYM02001921">
    <property type="protein sequence ID" value="RLN06780.1"/>
    <property type="molecule type" value="Genomic_DNA"/>
</dbReference>
<comment type="caution">
    <text evidence="3">The sequence shown here is derived from an EMBL/GenBank/DDBJ whole genome shotgun (WGS) entry which is preliminary data.</text>
</comment>
<evidence type="ECO:0000313" key="3">
    <source>
        <dbReference type="EMBL" id="RLN83205.1"/>
    </source>
</evidence>
<reference evidence="4 5" key="1">
    <citation type="submission" date="2018-07" db="EMBL/GenBank/DDBJ databases">
        <title>Genome sequencing of oomycete isolates from Chile give support for New Zealand origin for Phytophthora kernoviae and make available the first Nothophytophthora sp. genome.</title>
        <authorList>
            <person name="Studholme D.J."/>
            <person name="Sanfuentes E."/>
            <person name="Panda P."/>
            <person name="Hill R."/>
            <person name="Sambles C."/>
            <person name="Grant M."/>
            <person name="Williams N.M."/>
            <person name="Mcdougal R.L."/>
        </authorList>
    </citation>
    <scope>NUCLEOTIDE SEQUENCE [LARGE SCALE GENOMIC DNA]</scope>
    <source>
        <strain evidence="2">Chile2</strain>
        <strain evidence="3">Chile4</strain>
    </source>
</reference>
<keyword evidence="1" id="KW-0677">Repeat</keyword>
<dbReference type="SUPFAM" id="SSF82185">
    <property type="entry name" value="Histone H3 K4-specific methyltransferase SET7/9 N-terminal domain"/>
    <property type="match status" value="2"/>
</dbReference>
<dbReference type="InterPro" id="IPR003409">
    <property type="entry name" value="MORN"/>
</dbReference>
<dbReference type="Pfam" id="PF02493">
    <property type="entry name" value="MORN"/>
    <property type="match status" value="4"/>
</dbReference>
<dbReference type="Proteomes" id="UP000285883">
    <property type="component" value="Unassembled WGS sequence"/>
</dbReference>
<organism evidence="3 4">
    <name type="scientific">Phytophthora kernoviae</name>
    <dbReference type="NCBI Taxonomy" id="325452"/>
    <lineage>
        <taxon>Eukaryota</taxon>
        <taxon>Sar</taxon>
        <taxon>Stramenopiles</taxon>
        <taxon>Oomycota</taxon>
        <taxon>Peronosporomycetes</taxon>
        <taxon>Peronosporales</taxon>
        <taxon>Peronosporaceae</taxon>
        <taxon>Phytophthora</taxon>
    </lineage>
</organism>
<dbReference type="AlphaFoldDB" id="A0A421GX27"/>
<dbReference type="SMART" id="SM00698">
    <property type="entry name" value="MORN"/>
    <property type="match status" value="4"/>
</dbReference>
<evidence type="ECO:0000313" key="5">
    <source>
        <dbReference type="Proteomes" id="UP000285883"/>
    </source>
</evidence>
<evidence type="ECO:0000313" key="2">
    <source>
        <dbReference type="EMBL" id="RLN06780.1"/>
    </source>
</evidence>
<dbReference type="Proteomes" id="UP000285624">
    <property type="component" value="Unassembled WGS sequence"/>
</dbReference>
<dbReference type="PANTHER" id="PTHR23084">
    <property type="entry name" value="PHOSPHATIDYLINOSITOL-4-PHOSPHATE 5-KINASE RELATED"/>
    <property type="match status" value="1"/>
</dbReference>
<proteinExistence type="predicted"/>
<dbReference type="STRING" id="325452.A0A421GX27"/>
<dbReference type="Gene3D" id="2.20.110.10">
    <property type="entry name" value="Histone H3 K4-specific methyltransferase SET7/9 N-terminal domain"/>
    <property type="match status" value="2"/>
</dbReference>
<dbReference type="EMBL" id="MBDN02000038">
    <property type="protein sequence ID" value="RLN83205.1"/>
    <property type="molecule type" value="Genomic_DNA"/>
</dbReference>
<sequence>MNSNDRKPTVKAGGNVIYSVGSWRLGDDGSIHRRGRLKYPTGDVYDGEWIDGKRHGQGLLTFAGGGSYTGEFAHNLFEGFGVLRIPKSQHPLTKLWMRGEKFEGEFVCGLKHGRGTWQTRGGDQYDGEFKQGLYGGRGVCVYGGSGDVYDGEFMANVMGKECEFTGAVKPIIRTGDDMKVHGKATNLMELVCSNATAVLQWGDLKMVIKLARG</sequence>
<accession>A0A421GX27</accession>
<evidence type="ECO:0000256" key="1">
    <source>
        <dbReference type="ARBA" id="ARBA00022737"/>
    </source>
</evidence>
<keyword evidence="4" id="KW-1185">Reference proteome</keyword>
<name>A0A421GX27_9STRA</name>
<evidence type="ECO:0000313" key="4">
    <source>
        <dbReference type="Proteomes" id="UP000285624"/>
    </source>
</evidence>
<protein>
    <recommendedName>
        <fullName evidence="6">MORN repeat-containing protein 5</fullName>
    </recommendedName>
</protein>